<protein>
    <submittedName>
        <fullName evidence="5">Putative serine collagenase 1</fullName>
    </submittedName>
</protein>
<proteinExistence type="inferred from homology"/>
<accession>A0A1L8E3X4</accession>
<evidence type="ECO:0000256" key="2">
    <source>
        <dbReference type="ARBA" id="ARBA00024195"/>
    </source>
</evidence>
<evidence type="ECO:0000256" key="3">
    <source>
        <dbReference type="SAM" id="SignalP"/>
    </source>
</evidence>
<dbReference type="PANTHER" id="PTHR24250">
    <property type="entry name" value="CHYMOTRYPSIN-RELATED"/>
    <property type="match status" value="1"/>
</dbReference>
<dbReference type="SUPFAM" id="SSF50494">
    <property type="entry name" value="Trypsin-like serine proteases"/>
    <property type="match status" value="1"/>
</dbReference>
<feature type="signal peptide" evidence="3">
    <location>
        <begin position="1"/>
        <end position="17"/>
    </location>
</feature>
<reference evidence="5" key="1">
    <citation type="submission" date="2016-12" db="EMBL/GenBank/DDBJ databases">
        <title>An insight into the sialome and mialome of the sand fly, Nyssomyia neivai.</title>
        <authorList>
            <person name="Sebastian V."/>
            <person name="Goulart T.M."/>
            <person name="Oliveira W."/>
            <person name="Calvo E."/>
            <person name="Oliveira L.F."/>
            <person name="Pinto M.C."/>
            <person name="Rosselino A.M."/>
            <person name="Ribeiro J.M."/>
        </authorList>
    </citation>
    <scope>NUCLEOTIDE SEQUENCE</scope>
</reference>
<dbReference type="AlphaFoldDB" id="A0A1L8E3X4"/>
<feature type="domain" description="Peptidase S1" evidence="4">
    <location>
        <begin position="23"/>
        <end position="257"/>
    </location>
</feature>
<evidence type="ECO:0000313" key="5">
    <source>
        <dbReference type="EMBL" id="JAV13235.1"/>
    </source>
</evidence>
<dbReference type="GO" id="GO:0004252">
    <property type="term" value="F:serine-type endopeptidase activity"/>
    <property type="evidence" value="ECO:0007669"/>
    <property type="project" value="InterPro"/>
</dbReference>
<dbReference type="InterPro" id="IPR043504">
    <property type="entry name" value="Peptidase_S1_PA_chymotrypsin"/>
</dbReference>
<dbReference type="PANTHER" id="PTHR24250:SF50">
    <property type="entry name" value="PEPTIDASE S1 DOMAIN-CONTAINING PROTEIN"/>
    <property type="match status" value="1"/>
</dbReference>
<dbReference type="SMART" id="SM00020">
    <property type="entry name" value="Tryp_SPc"/>
    <property type="match status" value="1"/>
</dbReference>
<dbReference type="PROSITE" id="PS50240">
    <property type="entry name" value="TRYPSIN_DOM"/>
    <property type="match status" value="1"/>
</dbReference>
<dbReference type="InterPro" id="IPR009003">
    <property type="entry name" value="Peptidase_S1_PA"/>
</dbReference>
<dbReference type="Pfam" id="PF00089">
    <property type="entry name" value="Trypsin"/>
    <property type="match status" value="1"/>
</dbReference>
<dbReference type="GO" id="GO:0006508">
    <property type="term" value="P:proteolysis"/>
    <property type="evidence" value="ECO:0007669"/>
    <property type="project" value="InterPro"/>
</dbReference>
<dbReference type="Gene3D" id="2.40.10.10">
    <property type="entry name" value="Trypsin-like serine proteases"/>
    <property type="match status" value="1"/>
</dbReference>
<keyword evidence="3" id="KW-0732">Signal</keyword>
<dbReference type="InterPro" id="IPR001254">
    <property type="entry name" value="Trypsin_dom"/>
</dbReference>
<organism evidence="5">
    <name type="scientific">Nyssomyia neivai</name>
    <dbReference type="NCBI Taxonomy" id="330878"/>
    <lineage>
        <taxon>Eukaryota</taxon>
        <taxon>Metazoa</taxon>
        <taxon>Ecdysozoa</taxon>
        <taxon>Arthropoda</taxon>
        <taxon>Hexapoda</taxon>
        <taxon>Insecta</taxon>
        <taxon>Pterygota</taxon>
        <taxon>Neoptera</taxon>
        <taxon>Endopterygota</taxon>
        <taxon>Diptera</taxon>
        <taxon>Nematocera</taxon>
        <taxon>Psychodoidea</taxon>
        <taxon>Psychodidae</taxon>
        <taxon>Nyssomyia</taxon>
    </lineage>
</organism>
<name>A0A1L8E3X4_9DIPT</name>
<evidence type="ECO:0000256" key="1">
    <source>
        <dbReference type="ARBA" id="ARBA00023157"/>
    </source>
</evidence>
<evidence type="ECO:0000259" key="4">
    <source>
        <dbReference type="PROSITE" id="PS50240"/>
    </source>
</evidence>
<dbReference type="EMBL" id="GFDF01000849">
    <property type="protein sequence ID" value="JAV13235.1"/>
    <property type="molecule type" value="Transcribed_RNA"/>
</dbReference>
<sequence length="258" mass="28355">MKYTPLFLVVFALYVQASPSTRVINGQQATPGSAPYHVHLLIRLNAQSQETRVGSGCLISMTHTLTTAQNVRNFGQWQVGVGNVNREQLQWSQWTSQNVIHPQFDHNTLNNNIAIIMVQQPFQASVNIQAIALPAATDTQVPFANEEGRFNGFGFTGPTGPFANQLMMGFKRTTTDQACAQAYPHLAPFLNNNFCAVDNAQSTFCAGDQGTCIVGIVRFQTVCVGLASFTNQQCNAQVPGAFVRISTYRQWIQQHTGI</sequence>
<comment type="similarity">
    <text evidence="2">Belongs to the peptidase S1 family. CLIP subfamily.</text>
</comment>
<keyword evidence="1" id="KW-1015">Disulfide bond</keyword>
<feature type="chain" id="PRO_5012182785" evidence="3">
    <location>
        <begin position="18"/>
        <end position="258"/>
    </location>
</feature>